<keyword evidence="8 16" id="KW-1133">Transmembrane helix</keyword>
<dbReference type="InterPro" id="IPR047012">
    <property type="entry name" value="ICAM_VCAM"/>
</dbReference>
<dbReference type="PROSITE" id="PS50835">
    <property type="entry name" value="IG_LIKE"/>
    <property type="match status" value="1"/>
</dbReference>
<dbReference type="InterPro" id="IPR048679">
    <property type="entry name" value="ICAM1_3_5_D2"/>
</dbReference>
<dbReference type="GO" id="GO:0007159">
    <property type="term" value="P:leukocyte cell-cell adhesion"/>
    <property type="evidence" value="ECO:0007669"/>
    <property type="project" value="UniProtKB-ARBA"/>
</dbReference>
<dbReference type="InterPro" id="IPR003987">
    <property type="entry name" value="ICAM_VCAM_N"/>
</dbReference>
<evidence type="ECO:0000313" key="18">
    <source>
        <dbReference type="EMBL" id="KAL2764326.1"/>
    </source>
</evidence>
<dbReference type="FunFam" id="2.60.40.10:FF:000338">
    <property type="entry name" value="intercellular adhesion molecule 5"/>
    <property type="match status" value="1"/>
</dbReference>
<dbReference type="InterPro" id="IPR003988">
    <property type="entry name" value="ICAM"/>
</dbReference>
<dbReference type="SMART" id="SM00409">
    <property type="entry name" value="IG"/>
    <property type="match status" value="3"/>
</dbReference>
<proteinExistence type="inferred from homology"/>
<dbReference type="FunFam" id="2.60.40.10:FF:000459">
    <property type="entry name" value="Intercellular adhesion molecule 1"/>
    <property type="match status" value="1"/>
</dbReference>
<evidence type="ECO:0000256" key="10">
    <source>
        <dbReference type="ARBA" id="ARBA00023157"/>
    </source>
</evidence>
<evidence type="ECO:0000256" key="16">
    <source>
        <dbReference type="SAM" id="Phobius"/>
    </source>
</evidence>
<evidence type="ECO:0000256" key="8">
    <source>
        <dbReference type="ARBA" id="ARBA00022989"/>
    </source>
</evidence>
<dbReference type="FunFam" id="2.60.40.10:FF:000648">
    <property type="entry name" value="Intercellular adhesion molecule 1"/>
    <property type="match status" value="1"/>
</dbReference>
<organism evidence="18 19">
    <name type="scientific">Daubentonia madagascariensis</name>
    <name type="common">Aye-aye</name>
    <name type="synonym">Sciurus madagascariensis</name>
    <dbReference type="NCBI Taxonomy" id="31869"/>
    <lineage>
        <taxon>Eukaryota</taxon>
        <taxon>Metazoa</taxon>
        <taxon>Chordata</taxon>
        <taxon>Craniata</taxon>
        <taxon>Vertebrata</taxon>
        <taxon>Euteleostomi</taxon>
        <taxon>Mammalia</taxon>
        <taxon>Eutheria</taxon>
        <taxon>Euarchontoglires</taxon>
        <taxon>Primates</taxon>
        <taxon>Strepsirrhini</taxon>
        <taxon>Chiromyiformes</taxon>
        <taxon>Daubentoniidae</taxon>
        <taxon>Daubentonia</taxon>
    </lineage>
</organism>
<dbReference type="PANTHER" id="PTHR13771">
    <property type="entry name" value="INTERCELLULAR ADHESION MOLECULE"/>
    <property type="match status" value="1"/>
</dbReference>
<dbReference type="GO" id="GO:0002252">
    <property type="term" value="P:immune effector process"/>
    <property type="evidence" value="ECO:0007669"/>
    <property type="project" value="UniProtKB-ARBA"/>
</dbReference>
<feature type="domain" description="Ig-like" evidence="17">
    <location>
        <begin position="372"/>
        <end position="444"/>
    </location>
</feature>
<comment type="caution">
    <text evidence="18">The sequence shown here is derived from an EMBL/GenBank/DDBJ whole genome shotgun (WGS) entry which is preliminary data.</text>
</comment>
<feature type="transmembrane region" description="Helical" evidence="16">
    <location>
        <begin position="459"/>
        <end position="481"/>
    </location>
</feature>
<evidence type="ECO:0000256" key="14">
    <source>
        <dbReference type="ARBA" id="ARBA00038746"/>
    </source>
</evidence>
<comment type="similarity">
    <text evidence="2">Belongs to the immunoglobulin superfamily. ICAM family.</text>
</comment>
<keyword evidence="7" id="KW-0130">Cell adhesion</keyword>
<evidence type="ECO:0000313" key="19">
    <source>
        <dbReference type="Proteomes" id="UP001610411"/>
    </source>
</evidence>
<keyword evidence="19" id="KW-1185">Reference proteome</keyword>
<evidence type="ECO:0000256" key="2">
    <source>
        <dbReference type="ARBA" id="ARBA00005925"/>
    </source>
</evidence>
<evidence type="ECO:0000256" key="6">
    <source>
        <dbReference type="ARBA" id="ARBA00022843"/>
    </source>
</evidence>
<comment type="function">
    <text evidence="13">ICAM proteins are ligands for the leukocyte adhesion protein LFA-1 (integrin alpha-L/beta-2). During leukocyte trans-endothelial migration, ICAM1 engagement promotes the assembly of endothelial apical cups through ARHGEF26/SGEF and RHOG activation.</text>
</comment>
<gene>
    <name evidence="18" type="ORF">WCI35_030122</name>
</gene>
<name>A0ABD2DCK1_DAUMA</name>
<evidence type="ECO:0000256" key="9">
    <source>
        <dbReference type="ARBA" id="ARBA00023136"/>
    </source>
</evidence>
<dbReference type="GO" id="GO:0016020">
    <property type="term" value="C:membrane"/>
    <property type="evidence" value="ECO:0007669"/>
    <property type="project" value="UniProtKB-SubCell"/>
</dbReference>
<keyword evidence="11" id="KW-0325">Glycoprotein</keyword>
<dbReference type="Pfam" id="PF03921">
    <property type="entry name" value="ICAM_N"/>
    <property type="match status" value="1"/>
</dbReference>
<keyword evidence="4" id="KW-0732">Signal</keyword>
<keyword evidence="3 16" id="KW-0812">Transmembrane</keyword>
<protein>
    <recommendedName>
        <fullName evidence="15">Intercellular adhesion molecule 1</fullName>
    </recommendedName>
</protein>
<keyword evidence="9 16" id="KW-0472">Membrane</keyword>
<dbReference type="GO" id="GO:0006955">
    <property type="term" value="P:immune response"/>
    <property type="evidence" value="ECO:0007669"/>
    <property type="project" value="UniProtKB-ARBA"/>
</dbReference>
<dbReference type="Proteomes" id="UP001610411">
    <property type="component" value="Unassembled WGS sequence"/>
</dbReference>
<sequence length="510" mass="55509">PGGAQTSVFPLEAILPQGDSVQVNCSSSCDEQATLGLETDLAKTEVARGNNWKVYELSNVRKDSTLICFSTCHDHQTIASTSLTVYWFPDQVELAPLPPWQPVGENLTLRCQVAGGAPRSRLTVVLLRGEKELTRQLAVGEPAEVTATVLAGRSDHGVNFSCRTELDLRPLKLGLFENTSAPHWLRTFVLPTARPRLATPRVLEMGTQGTVVCLLDGLFPVSEAQVHLALGYRSLDPTITYHGDSLSAKALVEANAQEEGSQQLTCAVTLGNQRRETSQRVTIYSFPEPNLTLSEPEVSEGTEVIVECQAHAGAVVTLSGAPAGPPGPWAQFLLNASAEDNQRSFSCSATLEVAGQVLHKNQTQELRVLYGPRLDKTDCLGNWTWEEGSQQTLRCQAWGNPSPKLNCSREGDKALLPIGNLSYVKRDLAGTYVCRAVSTRGEVTREVFVKVLYSDHQKIVTIILVVAIAILGAGGMAAYIYNCQRKIKKYKLQEARKATTMKLNTQATPP</sequence>
<evidence type="ECO:0000256" key="11">
    <source>
        <dbReference type="ARBA" id="ARBA00023180"/>
    </source>
</evidence>
<accession>A0ABD2DCK1</accession>
<dbReference type="GO" id="GO:0050900">
    <property type="term" value="P:leukocyte migration"/>
    <property type="evidence" value="ECO:0007669"/>
    <property type="project" value="UniProtKB-ARBA"/>
</dbReference>
<keyword evidence="12" id="KW-0393">Immunoglobulin domain</keyword>
<dbReference type="PRINTS" id="PR01472">
    <property type="entry name" value="ICAMVCAM1"/>
</dbReference>
<evidence type="ECO:0000256" key="13">
    <source>
        <dbReference type="ARBA" id="ARBA00037418"/>
    </source>
</evidence>
<dbReference type="InterPro" id="IPR013768">
    <property type="entry name" value="ICAM_N"/>
</dbReference>
<evidence type="ECO:0000256" key="15">
    <source>
        <dbReference type="ARBA" id="ARBA00040566"/>
    </source>
</evidence>
<dbReference type="InterPro" id="IPR036179">
    <property type="entry name" value="Ig-like_dom_sf"/>
</dbReference>
<dbReference type="InterPro" id="IPR003599">
    <property type="entry name" value="Ig_sub"/>
</dbReference>
<dbReference type="FunFam" id="2.60.40.10:FF:000194">
    <property type="entry name" value="Intercellular adhesion molecule 1"/>
    <property type="match status" value="1"/>
</dbReference>
<feature type="non-terminal residue" evidence="18">
    <location>
        <position position="1"/>
    </location>
</feature>
<evidence type="ECO:0000256" key="3">
    <source>
        <dbReference type="ARBA" id="ARBA00022692"/>
    </source>
</evidence>
<dbReference type="InterPro" id="IPR013783">
    <property type="entry name" value="Ig-like_fold"/>
</dbReference>
<keyword evidence="5" id="KW-0677">Repeat</keyword>
<dbReference type="GO" id="GO:1901701">
    <property type="term" value="P:cellular response to oxygen-containing compound"/>
    <property type="evidence" value="ECO:0007669"/>
    <property type="project" value="UniProtKB-ARBA"/>
</dbReference>
<dbReference type="FunFam" id="2.60.40.10:FF:000641">
    <property type="entry name" value="Intercellular adhesion molecule 1"/>
    <property type="match status" value="1"/>
</dbReference>
<evidence type="ECO:0000256" key="7">
    <source>
        <dbReference type="ARBA" id="ARBA00022889"/>
    </source>
</evidence>
<evidence type="ECO:0000256" key="5">
    <source>
        <dbReference type="ARBA" id="ARBA00022737"/>
    </source>
</evidence>
<evidence type="ECO:0000259" key="17">
    <source>
        <dbReference type="PROSITE" id="PS50835"/>
    </source>
</evidence>
<comment type="subunit">
    <text evidence="14">Homodimer. Interacts with MUC1 and promotes cell aggregation in epithelial cells. Interacts with ARHGEF26/SGEF. Interacts (on T cell side) with CD81, CD247 and CD9 at immunological synapses between antigen-presenting cells and T cells.</text>
</comment>
<evidence type="ECO:0000256" key="4">
    <source>
        <dbReference type="ARBA" id="ARBA00022729"/>
    </source>
</evidence>
<reference evidence="18 19" key="1">
    <citation type="journal article" date="2024" name="G3 (Bethesda)">
        <title>A hybrid genome assembly of the endangered aye-aye (Daubentonia madagascariensis).</title>
        <authorList>
            <person name="Versoza C.J."/>
            <person name="Pfeifer S.P."/>
        </authorList>
    </citation>
    <scope>NUCLEOTIDE SEQUENCE [LARGE SCALE GENOMIC DNA]</scope>
    <source>
        <strain evidence="18">6821</strain>
    </source>
</reference>
<comment type="subcellular location">
    <subcellularLocation>
        <location evidence="1">Membrane</location>
        <topology evidence="1">Single-pass type I membrane protein</topology>
    </subcellularLocation>
</comment>
<dbReference type="Pfam" id="PF21146">
    <property type="entry name" value="ICAM1_3_5_D2"/>
    <property type="match status" value="1"/>
</dbReference>
<dbReference type="SUPFAM" id="SSF48726">
    <property type="entry name" value="Immunoglobulin"/>
    <property type="match status" value="5"/>
</dbReference>
<evidence type="ECO:0000256" key="1">
    <source>
        <dbReference type="ARBA" id="ARBA00004479"/>
    </source>
</evidence>
<dbReference type="AlphaFoldDB" id="A0ABD2DCK1"/>
<dbReference type="InterPro" id="IPR007110">
    <property type="entry name" value="Ig-like_dom"/>
</dbReference>
<keyword evidence="6" id="KW-0832">Ubl conjugation</keyword>
<evidence type="ECO:0000256" key="12">
    <source>
        <dbReference type="ARBA" id="ARBA00023319"/>
    </source>
</evidence>
<dbReference type="Gene3D" id="2.60.40.10">
    <property type="entry name" value="Immunoglobulins"/>
    <property type="match status" value="5"/>
</dbReference>
<dbReference type="PANTHER" id="PTHR13771:SF18">
    <property type="entry name" value="INTERCELLULAR ADHESION MOLECULE 1"/>
    <property type="match status" value="1"/>
</dbReference>
<keyword evidence="10" id="KW-1015">Disulfide bond</keyword>
<dbReference type="PRINTS" id="PR01473">
    <property type="entry name" value="ICAM"/>
</dbReference>
<dbReference type="EMBL" id="JBFSEQ010000012">
    <property type="protein sequence ID" value="KAL2764326.1"/>
    <property type="molecule type" value="Genomic_DNA"/>
</dbReference>